<dbReference type="EMBL" id="UINC01002356">
    <property type="protein sequence ID" value="SUZ95805.1"/>
    <property type="molecule type" value="Genomic_DNA"/>
</dbReference>
<dbReference type="Pfam" id="PF07364">
    <property type="entry name" value="DUF1485"/>
    <property type="match status" value="1"/>
</dbReference>
<reference evidence="3" key="1">
    <citation type="submission" date="2018-05" db="EMBL/GenBank/DDBJ databases">
        <authorList>
            <person name="Lanie J.A."/>
            <person name="Ng W.-L."/>
            <person name="Kazmierczak K.M."/>
            <person name="Andrzejewski T.M."/>
            <person name="Davidsen T.M."/>
            <person name="Wayne K.J."/>
            <person name="Tettelin H."/>
            <person name="Glass J.I."/>
            <person name="Rusch D."/>
            <person name="Podicherti R."/>
            <person name="Tsui H.-C.T."/>
            <person name="Winkler M.E."/>
        </authorList>
    </citation>
    <scope>NUCLEOTIDE SEQUENCE</scope>
</reference>
<gene>
    <name evidence="3" type="ORF">METZ01_LOCUS48659</name>
</gene>
<evidence type="ECO:0000259" key="1">
    <source>
        <dbReference type="Pfam" id="PF07171"/>
    </source>
</evidence>
<sequence length="495" mass="54754">MRVGILSLMQESNTFIQNVTEYSHFEEDLLLEGEEVKSNLEKAHHEIGGFLQGLRKQNVEAVPIFTARALPFGTVSSAAYAKLIEKMFFLTEKAGKMDGYLVAPHGATVSEKYPDADGHWLYKLRRRVGSGTPIIGTLDLHANLSQQMVEATDALIGYRSNPHLDQRDRGVEAAEMMVKMLRGEINPCQKAVFPPFIMNIEKQCTTETPCKELYELAEKLRERDGILSISILQGFPYADVSEMGSALLAISDGDDGSAEKVLEELSEKLWNSRSQFDGAGVDLETAMESLKKITGRTCLLDMGDNVGGGSPADGTLLAQALITHLVERSFVCLYDPHATELACRAGIGQSVMLQIGGKTDSNHGAPITAEVKVRGIYSGKFEEKQPRHGGFSCFDQGKTAVVENNSGLTVMLTTKRMAPFSLEQLYSCDLDPEDFDVLVAKGVNSPLAAYQEVCSLFIRVDTPGVTSANLDYFDYQFRRRPMYPFEKDFDWCYKT</sequence>
<feature type="domain" description="Microcystin LR degradation protein MlrC C-terminal" evidence="1">
    <location>
        <begin position="299"/>
        <end position="476"/>
    </location>
</feature>
<dbReference type="InterPro" id="IPR010799">
    <property type="entry name" value="MlrC_C"/>
</dbReference>
<evidence type="ECO:0000259" key="2">
    <source>
        <dbReference type="Pfam" id="PF07364"/>
    </source>
</evidence>
<dbReference type="InterPro" id="IPR015995">
    <property type="entry name" value="MlrC_N"/>
</dbReference>
<organism evidence="3">
    <name type="scientific">marine metagenome</name>
    <dbReference type="NCBI Taxonomy" id="408172"/>
    <lineage>
        <taxon>unclassified sequences</taxon>
        <taxon>metagenomes</taxon>
        <taxon>ecological metagenomes</taxon>
    </lineage>
</organism>
<protein>
    <recommendedName>
        <fullName evidence="4">Microcystin LR degradation protein MlrC N-terminal domain-containing protein</fullName>
    </recommendedName>
</protein>
<dbReference type="Pfam" id="PF07171">
    <property type="entry name" value="MlrC_C"/>
    <property type="match status" value="1"/>
</dbReference>
<feature type="domain" description="Microcystin LR degradation protein MlrC N-terminal" evidence="2">
    <location>
        <begin position="2"/>
        <end position="288"/>
    </location>
</feature>
<proteinExistence type="predicted"/>
<dbReference type="AlphaFoldDB" id="A0A381RV95"/>
<evidence type="ECO:0008006" key="4">
    <source>
        <dbReference type="Google" id="ProtNLM"/>
    </source>
</evidence>
<name>A0A381RV95_9ZZZZ</name>
<accession>A0A381RV95</accession>
<evidence type="ECO:0000313" key="3">
    <source>
        <dbReference type="EMBL" id="SUZ95805.1"/>
    </source>
</evidence>